<reference evidence="1 2" key="1">
    <citation type="journal article" date="2018" name="Mol. Biol. Evol.">
        <title>Broad Genomic Sampling Reveals a Smut Pathogenic Ancestry of the Fungal Clade Ustilaginomycotina.</title>
        <authorList>
            <person name="Kijpornyongpan T."/>
            <person name="Mondo S.J."/>
            <person name="Barry K."/>
            <person name="Sandor L."/>
            <person name="Lee J."/>
            <person name="Lipzen A."/>
            <person name="Pangilinan J."/>
            <person name="LaButti K."/>
            <person name="Hainaut M."/>
            <person name="Henrissat B."/>
            <person name="Grigoriev I.V."/>
            <person name="Spatafora J.W."/>
            <person name="Aime M.C."/>
        </authorList>
    </citation>
    <scope>NUCLEOTIDE SEQUENCE [LARGE SCALE GENOMIC DNA]</scope>
    <source>
        <strain evidence="1 2">SA 807</strain>
    </source>
</reference>
<dbReference type="EMBL" id="KZ819799">
    <property type="protein sequence ID" value="PWN52061.1"/>
    <property type="molecule type" value="Genomic_DNA"/>
</dbReference>
<accession>A0ACD0P1Y5</accession>
<name>A0ACD0P1Y5_9BASI</name>
<evidence type="ECO:0000313" key="2">
    <source>
        <dbReference type="Proteomes" id="UP000245626"/>
    </source>
</evidence>
<keyword evidence="2" id="KW-1185">Reference proteome</keyword>
<evidence type="ECO:0000313" key="1">
    <source>
        <dbReference type="EMBL" id="PWN52061.1"/>
    </source>
</evidence>
<sequence length="191" mass="20611">MTGEDLFGGAITALIPKHFKDASDLRQIPDNQEVFLSPDSDVSLIVEVLELVKEGQASSDPVEAVKFHFNSLAHDNSASSALVEQIYHLPQAPQADVTMGSTSAPAPTPAPILLEGIQTVRKFGKADLPEDSVRVWLALWRLPSKNVDLVLSLNEPIDKSGETSPQAPSPVKALFETSAQSLKIVDWSLFA</sequence>
<organism evidence="1 2">
    <name type="scientific">Violaceomyces palustris</name>
    <dbReference type="NCBI Taxonomy" id="1673888"/>
    <lineage>
        <taxon>Eukaryota</taxon>
        <taxon>Fungi</taxon>
        <taxon>Dikarya</taxon>
        <taxon>Basidiomycota</taxon>
        <taxon>Ustilaginomycotina</taxon>
        <taxon>Ustilaginomycetes</taxon>
        <taxon>Violaceomycetales</taxon>
        <taxon>Violaceomycetaceae</taxon>
        <taxon>Violaceomyces</taxon>
    </lineage>
</organism>
<gene>
    <name evidence="1" type="ORF">IE53DRAFT_373762</name>
</gene>
<proteinExistence type="predicted"/>
<dbReference type="Proteomes" id="UP000245626">
    <property type="component" value="Unassembled WGS sequence"/>
</dbReference>
<protein>
    <submittedName>
        <fullName evidence="1">Mog1p/PsbP-like protein</fullName>
    </submittedName>
</protein>